<reference evidence="2" key="1">
    <citation type="submission" date="2021-10" db="EMBL/GenBank/DDBJ databases">
        <authorList>
            <person name="Lyu M."/>
            <person name="Wang X."/>
            <person name="Meng X."/>
            <person name="Xu K."/>
        </authorList>
    </citation>
    <scope>NUCLEOTIDE SEQUENCE</scope>
    <source>
        <strain evidence="2">A6</strain>
    </source>
</reference>
<protein>
    <submittedName>
        <fullName evidence="2">AAA family ATPase</fullName>
    </submittedName>
</protein>
<evidence type="ECO:0000313" key="2">
    <source>
        <dbReference type="EMBL" id="MCC8361608.1"/>
    </source>
</evidence>
<sequence length="395" mass="45604">MDVASFSDLPTLAQRVREDLDKKKFVLLHAYNGVGKTRLSGAFRDLGRAVNADGETTRRDTLYFNAYTEDLFSWDNDLTYEKKRVLQLNSDSKFFAGLRDLEMEVKIGKLLERYADFNFYIDYDRREPSDSPDEPGDPLPPAVTFFRDREENGDPIPIKVSRGEENIFIWCFFLAIVQLVLDGAEAYRWVKFVYIDDPISSLDEHNAIVVANHLIQLYREAEKVEVGTVISTHHNLFFNVLHYELKNYFKGKASQYVLGRERLTNRYDLRQQLGDTPAFHHVAALVELDKVARGQAIQTHHFNMLRAVLEKTALFHGYTHFGACIKKDPGDADGVLHQRFVDLLSHGKYSLYEPVEMGDETKRFFRKIVRDFLDRYPYNKALFPADPIADADPAQ</sequence>
<name>A0ABS8JDC0_9GAMM</name>
<gene>
    <name evidence="2" type="ORF">LK996_00730</name>
</gene>
<dbReference type="Pfam" id="PF13166">
    <property type="entry name" value="AAA_13"/>
    <property type="match status" value="1"/>
</dbReference>
<dbReference type="InterPro" id="IPR026866">
    <property type="entry name" value="CR006_AAA"/>
</dbReference>
<keyword evidence="3" id="KW-1185">Reference proteome</keyword>
<dbReference type="SUPFAM" id="SSF52540">
    <property type="entry name" value="P-loop containing nucleoside triphosphate hydrolases"/>
    <property type="match status" value="1"/>
</dbReference>
<proteinExistence type="predicted"/>
<evidence type="ECO:0000259" key="1">
    <source>
        <dbReference type="Pfam" id="PF13166"/>
    </source>
</evidence>
<dbReference type="Proteomes" id="UP001165293">
    <property type="component" value="Unassembled WGS sequence"/>
</dbReference>
<organism evidence="2 3">
    <name type="scientific">Noviluteimonas lactosilytica</name>
    <dbReference type="NCBI Taxonomy" id="2888523"/>
    <lineage>
        <taxon>Bacteria</taxon>
        <taxon>Pseudomonadati</taxon>
        <taxon>Pseudomonadota</taxon>
        <taxon>Gammaproteobacteria</taxon>
        <taxon>Lysobacterales</taxon>
        <taxon>Lysobacteraceae</taxon>
        <taxon>Noviluteimonas</taxon>
    </lineage>
</organism>
<feature type="domain" description="Protein CR006 P-loop" evidence="1">
    <location>
        <begin position="151"/>
        <end position="261"/>
    </location>
</feature>
<evidence type="ECO:0000313" key="3">
    <source>
        <dbReference type="Proteomes" id="UP001165293"/>
    </source>
</evidence>
<accession>A0ABS8JDC0</accession>
<comment type="caution">
    <text evidence="2">The sequence shown here is derived from an EMBL/GenBank/DDBJ whole genome shotgun (WGS) entry which is preliminary data.</text>
</comment>
<dbReference type="InterPro" id="IPR027417">
    <property type="entry name" value="P-loop_NTPase"/>
</dbReference>
<dbReference type="RefSeq" id="WP_230525262.1">
    <property type="nucleotide sequence ID" value="NZ_JAJGAK010000001.1"/>
</dbReference>
<dbReference type="EMBL" id="JAJGAK010000001">
    <property type="protein sequence ID" value="MCC8361608.1"/>
    <property type="molecule type" value="Genomic_DNA"/>
</dbReference>